<comment type="similarity">
    <text evidence="1">Belongs to the sirtuin family. Class I subfamily.</text>
</comment>
<evidence type="ECO:0000256" key="4">
    <source>
        <dbReference type="PROSITE-ProRule" id="PRU00236"/>
    </source>
</evidence>
<dbReference type="InterPro" id="IPR026590">
    <property type="entry name" value="Ssirtuin_cat_dom"/>
</dbReference>
<dbReference type="InterPro" id="IPR003000">
    <property type="entry name" value="Sirtuin"/>
</dbReference>
<evidence type="ECO:0000256" key="1">
    <source>
        <dbReference type="ARBA" id="ARBA00006924"/>
    </source>
</evidence>
<protein>
    <recommendedName>
        <fullName evidence="5">Deacetylase sirtuin-type domain-containing protein</fullName>
    </recommendedName>
</protein>
<gene>
    <name evidence="6" type="ORF">ACJ72_07874</name>
</gene>
<organism evidence="6 7">
    <name type="scientific">Emergomyces africanus</name>
    <dbReference type="NCBI Taxonomy" id="1955775"/>
    <lineage>
        <taxon>Eukaryota</taxon>
        <taxon>Fungi</taxon>
        <taxon>Dikarya</taxon>
        <taxon>Ascomycota</taxon>
        <taxon>Pezizomycotina</taxon>
        <taxon>Eurotiomycetes</taxon>
        <taxon>Eurotiomycetidae</taxon>
        <taxon>Onygenales</taxon>
        <taxon>Ajellomycetaceae</taxon>
        <taxon>Emergomyces</taxon>
    </lineage>
</organism>
<keyword evidence="7" id="KW-1185">Reference proteome</keyword>
<dbReference type="InterPro" id="IPR029035">
    <property type="entry name" value="DHS-like_NAD/FAD-binding_dom"/>
</dbReference>
<evidence type="ECO:0000259" key="5">
    <source>
        <dbReference type="PROSITE" id="PS50305"/>
    </source>
</evidence>
<dbReference type="PANTHER" id="PTHR47651:SF17">
    <property type="entry name" value="DEACETYLASE SIRTUIN-TYPE DOMAIN-CONTAINING PROTEIN"/>
    <property type="match status" value="1"/>
</dbReference>
<comment type="caution">
    <text evidence="6">The sequence shown here is derived from an EMBL/GenBank/DDBJ whole genome shotgun (WGS) entry which is preliminary data.</text>
</comment>
<dbReference type="GO" id="GO:0016740">
    <property type="term" value="F:transferase activity"/>
    <property type="evidence" value="ECO:0007669"/>
    <property type="project" value="UniProtKB-KW"/>
</dbReference>
<dbReference type="GO" id="GO:0070403">
    <property type="term" value="F:NAD+ binding"/>
    <property type="evidence" value="ECO:0007669"/>
    <property type="project" value="InterPro"/>
</dbReference>
<dbReference type="Pfam" id="PF02146">
    <property type="entry name" value="SIR2"/>
    <property type="match status" value="1"/>
</dbReference>
<keyword evidence="3" id="KW-0520">NAD</keyword>
<dbReference type="EMBL" id="LGUA01002022">
    <property type="protein sequence ID" value="OAX77822.1"/>
    <property type="molecule type" value="Genomic_DNA"/>
</dbReference>
<comment type="caution">
    <text evidence="4">Lacks conserved residue(s) required for the propagation of feature annotation.</text>
</comment>
<evidence type="ECO:0000313" key="7">
    <source>
        <dbReference type="Proteomes" id="UP000091918"/>
    </source>
</evidence>
<evidence type="ECO:0000313" key="6">
    <source>
        <dbReference type="EMBL" id="OAX77822.1"/>
    </source>
</evidence>
<feature type="domain" description="Deacetylase sirtuin-type" evidence="5">
    <location>
        <begin position="1"/>
        <end position="165"/>
    </location>
</feature>
<dbReference type="OrthoDB" id="424302at2759"/>
<dbReference type="SUPFAM" id="SSF52467">
    <property type="entry name" value="DHS-like NAD/FAD-binding domain"/>
    <property type="match status" value="1"/>
</dbReference>
<dbReference type="AlphaFoldDB" id="A0A1B7NM13"/>
<dbReference type="PANTHER" id="PTHR47651">
    <property type="entry name" value="NAD-DEPENDENT HISTONE DEACETYLASE HST4"/>
    <property type="match status" value="1"/>
</dbReference>
<proteinExistence type="inferred from homology"/>
<dbReference type="Proteomes" id="UP000091918">
    <property type="component" value="Unassembled WGS sequence"/>
</dbReference>
<reference evidence="6 7" key="1">
    <citation type="submission" date="2015-07" db="EMBL/GenBank/DDBJ databases">
        <title>Emmonsia species relationships and genome sequence.</title>
        <authorList>
            <person name="Cuomo C.A."/>
            <person name="Schwartz I.S."/>
            <person name="Kenyon C."/>
            <person name="de Hoog G.S."/>
            <person name="Govender N.P."/>
            <person name="Botha A."/>
            <person name="Moreno L."/>
            <person name="de Vries M."/>
            <person name="Munoz J.F."/>
            <person name="Stielow J.B."/>
        </authorList>
    </citation>
    <scope>NUCLEOTIDE SEQUENCE [LARGE SCALE GENOMIC DNA]</scope>
    <source>
        <strain evidence="6 7">CBS 136260</strain>
    </source>
</reference>
<sequence>MNPDGDVDLPNAPYTKFRYPPCPHCLENPPVLKDGTTGRVEAEYDGAFSPNSNAGILKPAVIMFGESVDERVKQRAEEAIDEAGKLLVLGSSLATFSAWRLVERAIARGMSIGILNVGGVRNEARVFDEADGYGFTDPMMRMRCNERAEFVLPDVAARLQPISHA</sequence>
<evidence type="ECO:0000256" key="2">
    <source>
        <dbReference type="ARBA" id="ARBA00022679"/>
    </source>
</evidence>
<dbReference type="PROSITE" id="PS50305">
    <property type="entry name" value="SIRTUIN"/>
    <property type="match status" value="1"/>
</dbReference>
<evidence type="ECO:0000256" key="3">
    <source>
        <dbReference type="ARBA" id="ARBA00023027"/>
    </source>
</evidence>
<name>A0A1B7NM13_9EURO</name>
<accession>A0A1B7NM13</accession>
<dbReference type="Gene3D" id="3.40.50.1220">
    <property type="entry name" value="TPP-binding domain"/>
    <property type="match status" value="1"/>
</dbReference>
<dbReference type="STRING" id="1658172.A0A1B7NM13"/>
<keyword evidence="2" id="KW-0808">Transferase</keyword>